<gene>
    <name evidence="1" type="primary">fliB</name>
    <name evidence="1" type="ORF">LKD36_12695</name>
</gene>
<dbReference type="Proteomes" id="UP001198220">
    <property type="component" value="Unassembled WGS sequence"/>
</dbReference>
<keyword evidence="1" id="KW-0808">Transferase</keyword>
<keyword evidence="1" id="KW-0969">Cilium</keyword>
<reference evidence="1 2" key="1">
    <citation type="submission" date="2021-10" db="EMBL/GenBank/DDBJ databases">
        <title>Anaerobic single-cell dispensing facilitates the cultivation of human gut bacteria.</title>
        <authorList>
            <person name="Afrizal A."/>
        </authorList>
    </citation>
    <scope>NUCLEOTIDE SEQUENCE [LARGE SCALE GENOMIC DNA]</scope>
    <source>
        <strain evidence="1 2">CLA-AA-H276</strain>
    </source>
</reference>
<dbReference type="EC" id="2.1.1.-" evidence="1"/>
<dbReference type="GO" id="GO:0008168">
    <property type="term" value="F:methyltransferase activity"/>
    <property type="evidence" value="ECO:0007669"/>
    <property type="project" value="UniProtKB-KW"/>
</dbReference>
<accession>A0AAE3DC88</accession>
<sequence length="401" mass="47906">MEYTYPAYFYDFQCVASECTDTCCAAWEIMIDPVSLKKYRKYPGFFGNRLKNSIDWERKSFEQYAGRCSFLNEENLCDIYTEAGKKMLCKTCTRYPRHYEEYENLREISLSLSCPAAARMILGSSEPVTFLSSCRETPEEEYESFDFFLFTKLQEIRDYLYEVIQNRELPVEDRAALILAVTHDLEKRIRKGRLYEIDDMLNRCQTPVFQKKAAEKWRLFRGQESKAKHEMHALFRRMYRLEVLDPKWTAFLKKAEHQLYEELSAETYGQVCSKFREFMKEREYEYEQLLMYFVFTYFCGAVYDENAFAKVKFAVYCTWMIRELDMARWLEKGRTFTLDDQIEIAHRLSREIEHSDPNLEALEHMMLEESVFSLQELLSGILGTTRQPEKKMTKETEETEV</sequence>
<comment type="caution">
    <text evidence="1">The sequence shown here is derived from an EMBL/GenBank/DDBJ whole genome shotgun (WGS) entry which is preliminary data.</text>
</comment>
<evidence type="ECO:0000313" key="1">
    <source>
        <dbReference type="EMBL" id="MCC2127025.1"/>
    </source>
</evidence>
<dbReference type="RefSeq" id="WP_308459805.1">
    <property type="nucleotide sequence ID" value="NZ_JAJEPS010000014.1"/>
</dbReference>
<evidence type="ECO:0000313" key="2">
    <source>
        <dbReference type="Proteomes" id="UP001198220"/>
    </source>
</evidence>
<proteinExistence type="predicted"/>
<keyword evidence="1" id="KW-0489">Methyltransferase</keyword>
<dbReference type="NCBIfam" id="NF038110">
    <property type="entry name" value="Lys_methyl_FliB"/>
    <property type="match status" value="1"/>
</dbReference>
<dbReference type="GO" id="GO:0032259">
    <property type="term" value="P:methylation"/>
    <property type="evidence" value="ECO:0007669"/>
    <property type="project" value="UniProtKB-KW"/>
</dbReference>
<dbReference type="EMBL" id="JAJEPS010000014">
    <property type="protein sequence ID" value="MCC2127025.1"/>
    <property type="molecule type" value="Genomic_DNA"/>
</dbReference>
<keyword evidence="1" id="KW-0966">Cell projection</keyword>
<keyword evidence="2" id="KW-1185">Reference proteome</keyword>
<keyword evidence="1" id="KW-0282">Flagellum</keyword>
<protein>
    <submittedName>
        <fullName evidence="1">Flagellin lysine-N-methylase</fullName>
        <ecNumber evidence="1">2.1.1.-</ecNumber>
    </submittedName>
</protein>
<organism evidence="1 2">
    <name type="scientific">Hominiventricola filiformis</name>
    <dbReference type="NCBI Taxonomy" id="2885352"/>
    <lineage>
        <taxon>Bacteria</taxon>
        <taxon>Bacillati</taxon>
        <taxon>Bacillota</taxon>
        <taxon>Clostridia</taxon>
        <taxon>Lachnospirales</taxon>
        <taxon>Lachnospiraceae</taxon>
        <taxon>Hominiventricola</taxon>
    </lineage>
</organism>
<name>A0AAE3DC88_9FIRM</name>
<dbReference type="AlphaFoldDB" id="A0AAE3DC88"/>